<name>A0A3A6QC20_9EURY</name>
<comment type="caution">
    <text evidence="3">The sequence shown here is derived from an EMBL/GenBank/DDBJ whole genome shotgun (WGS) entry which is preliminary data.</text>
</comment>
<protein>
    <submittedName>
        <fullName evidence="3">PH domain-containing protein</fullName>
    </submittedName>
</protein>
<dbReference type="PANTHER" id="PTHR37938:SF1">
    <property type="entry name" value="BLL0215 PROTEIN"/>
    <property type="match status" value="1"/>
</dbReference>
<keyword evidence="1" id="KW-0472">Membrane</keyword>
<dbReference type="EMBL" id="QMDW01000007">
    <property type="protein sequence ID" value="RJX50189.1"/>
    <property type="molecule type" value="Genomic_DNA"/>
</dbReference>
<sequence length="176" mass="19082">MSGSWWFQRDGETVNWAGSPRWSAAIDGIVLGAVIAIGAVVAALLIDIRLAAATLLGVGLAGWQLRRVRQTHYLITTQALWSKRGVVGQTVRRVGLPQAQNTAYSQSVTGSFFGYGTVTVEVAGGRDLQFRRIDEPATVRRLITGQIDDTDTELPGTTDQWQAVLSEVRMINEAIG</sequence>
<evidence type="ECO:0000256" key="1">
    <source>
        <dbReference type="SAM" id="Phobius"/>
    </source>
</evidence>
<dbReference type="PANTHER" id="PTHR37938">
    <property type="entry name" value="BLL0215 PROTEIN"/>
    <property type="match status" value="1"/>
</dbReference>
<organism evidence="3 4">
    <name type="scientific">Halonotius pteroides</name>
    <dbReference type="NCBI Taxonomy" id="268735"/>
    <lineage>
        <taxon>Archaea</taxon>
        <taxon>Methanobacteriati</taxon>
        <taxon>Methanobacteriota</taxon>
        <taxon>Stenosarchaea group</taxon>
        <taxon>Halobacteria</taxon>
        <taxon>Halobacteriales</taxon>
        <taxon>Haloferacaceae</taxon>
        <taxon>Halonotius</taxon>
    </lineage>
</organism>
<reference evidence="3 4" key="1">
    <citation type="submission" date="2018-06" db="EMBL/GenBank/DDBJ databases">
        <title>Halonotius sp. F13-13 a new haloarchaeeon isolated from a solar saltern from Isla Cristina, Huelva, Spain.</title>
        <authorList>
            <person name="Duran-Viseras A."/>
            <person name="Sanchez-Porro C."/>
            <person name="Ventosa A."/>
        </authorList>
    </citation>
    <scope>NUCLEOTIDE SEQUENCE [LARGE SCALE GENOMIC DNA]</scope>
    <source>
        <strain evidence="3 4">CECT 7525</strain>
    </source>
</reference>
<keyword evidence="1" id="KW-1133">Transmembrane helix</keyword>
<feature type="domain" description="YdbS-like PH" evidence="2">
    <location>
        <begin position="68"/>
        <end position="143"/>
    </location>
</feature>
<evidence type="ECO:0000313" key="4">
    <source>
        <dbReference type="Proteomes" id="UP000281564"/>
    </source>
</evidence>
<dbReference type="Pfam" id="PF03703">
    <property type="entry name" value="bPH_2"/>
    <property type="match status" value="1"/>
</dbReference>
<feature type="transmembrane region" description="Helical" evidence="1">
    <location>
        <begin position="22"/>
        <end position="46"/>
    </location>
</feature>
<proteinExistence type="predicted"/>
<dbReference type="OrthoDB" id="204675at2157"/>
<dbReference type="InterPro" id="IPR005182">
    <property type="entry name" value="YdbS-like_PH"/>
</dbReference>
<keyword evidence="4" id="KW-1185">Reference proteome</keyword>
<evidence type="ECO:0000313" key="3">
    <source>
        <dbReference type="EMBL" id="RJX50189.1"/>
    </source>
</evidence>
<gene>
    <name evidence="3" type="ORF">DP106_06880</name>
</gene>
<dbReference type="RefSeq" id="WP_120084276.1">
    <property type="nucleotide sequence ID" value="NZ_QMDW01000007.1"/>
</dbReference>
<accession>A0A3A6QC20</accession>
<dbReference type="Proteomes" id="UP000281564">
    <property type="component" value="Unassembled WGS sequence"/>
</dbReference>
<evidence type="ECO:0000259" key="2">
    <source>
        <dbReference type="Pfam" id="PF03703"/>
    </source>
</evidence>
<keyword evidence="1" id="KW-0812">Transmembrane</keyword>
<dbReference type="AlphaFoldDB" id="A0A3A6QC20"/>